<reference evidence="1 2" key="1">
    <citation type="submission" date="2019-11" db="EMBL/GenBank/DDBJ databases">
        <title>P. haliotis isolates from Z. marina roots.</title>
        <authorList>
            <person name="Cohen M."/>
            <person name="Jospin G."/>
            <person name="Eisen J.A."/>
            <person name="Coil D.A."/>
        </authorList>
    </citation>
    <scope>NUCLEOTIDE SEQUENCE [LARGE SCALE GENOMIC DNA]</scope>
    <source>
        <strain evidence="1 2">UCD-MCMsp1aY</strain>
    </source>
</reference>
<evidence type="ECO:0000313" key="2">
    <source>
        <dbReference type="Proteomes" id="UP000439994"/>
    </source>
</evidence>
<organism evidence="1 2">
    <name type="scientific">Psychrosphaera haliotis</name>
    <dbReference type="NCBI Taxonomy" id="555083"/>
    <lineage>
        <taxon>Bacteria</taxon>
        <taxon>Pseudomonadati</taxon>
        <taxon>Pseudomonadota</taxon>
        <taxon>Gammaproteobacteria</taxon>
        <taxon>Alteromonadales</taxon>
        <taxon>Pseudoalteromonadaceae</taxon>
        <taxon>Psychrosphaera</taxon>
    </lineage>
</organism>
<dbReference type="OrthoDB" id="9155249at2"/>
<comment type="caution">
    <text evidence="1">The sequence shown here is derived from an EMBL/GenBank/DDBJ whole genome shotgun (WGS) entry which is preliminary data.</text>
</comment>
<sequence length="196" mass="22963">MAISFSQMLDNLQKRLETEAIDEFKVHLESSLNKSERKLTEEYESISEEQFESPYDMESYKSMLEDQFYMQGEVRKLANELSISALYKQIELHTKRVTKRHLPSIPDSKFFNVGSLNNALPFNLSDIDQYDAFNELRLINNSIKHQGCVYKDLSNAFPNWKEGDEFKDLDIVYDRLYPKIKIYITALVSNLALHTE</sequence>
<protein>
    <submittedName>
        <fullName evidence="1">Uncharacterized protein</fullName>
    </submittedName>
</protein>
<accession>A0A6N8F617</accession>
<dbReference type="EMBL" id="WOCD01000003">
    <property type="protein sequence ID" value="MUH71995.1"/>
    <property type="molecule type" value="Genomic_DNA"/>
</dbReference>
<dbReference type="AlphaFoldDB" id="A0A6N8F617"/>
<proteinExistence type="predicted"/>
<keyword evidence="2" id="KW-1185">Reference proteome</keyword>
<dbReference type="RefSeq" id="WP_155695210.1">
    <property type="nucleotide sequence ID" value="NZ_WOCD01000003.1"/>
</dbReference>
<evidence type="ECO:0000313" key="1">
    <source>
        <dbReference type="EMBL" id="MUH71995.1"/>
    </source>
</evidence>
<dbReference type="Proteomes" id="UP000439994">
    <property type="component" value="Unassembled WGS sequence"/>
</dbReference>
<gene>
    <name evidence="1" type="ORF">GNP35_05590</name>
</gene>
<name>A0A6N8F617_9GAMM</name>